<accession>A0AAV1DPQ5</accession>
<evidence type="ECO:0000313" key="3">
    <source>
        <dbReference type="Proteomes" id="UP001161247"/>
    </source>
</evidence>
<reference evidence="2" key="1">
    <citation type="submission" date="2023-03" db="EMBL/GenBank/DDBJ databases">
        <authorList>
            <person name="Julca I."/>
        </authorList>
    </citation>
    <scope>NUCLEOTIDE SEQUENCE</scope>
</reference>
<evidence type="ECO:0000313" key="2">
    <source>
        <dbReference type="EMBL" id="CAI9109842.1"/>
    </source>
</evidence>
<feature type="compositionally biased region" description="Low complexity" evidence="1">
    <location>
        <begin position="100"/>
        <end position="110"/>
    </location>
</feature>
<sequence>MEKLVEASVNQTESISNPIVANEVEQNQVVEVIKPQKPASNILKPVTPDRLKVPKAFKYPERYTSPTDLMMSPISRGLLARSRKTTAPVPLSLPLPLPPSAKSTTSMLST</sequence>
<dbReference type="PANTHER" id="PTHR36747">
    <property type="entry name" value="HYDROXYPROLINE-RICH GLYCOPROTEIN FAMILY PROTEIN"/>
    <property type="match status" value="1"/>
</dbReference>
<name>A0AAV1DPQ5_OLDCO</name>
<keyword evidence="3" id="KW-1185">Reference proteome</keyword>
<dbReference type="PANTHER" id="PTHR36747:SF1">
    <property type="entry name" value="HYDROXYPROLINE-RICH GLYCOPROTEIN FAMILY PROTEIN"/>
    <property type="match status" value="1"/>
</dbReference>
<dbReference type="EMBL" id="OX459123">
    <property type="protein sequence ID" value="CAI9109842.1"/>
    <property type="molecule type" value="Genomic_DNA"/>
</dbReference>
<gene>
    <name evidence="2" type="ORF">OLC1_LOCUS17639</name>
</gene>
<feature type="region of interest" description="Disordered" evidence="1">
    <location>
        <begin position="83"/>
        <end position="110"/>
    </location>
</feature>
<proteinExistence type="predicted"/>
<dbReference type="Proteomes" id="UP001161247">
    <property type="component" value="Chromosome 6"/>
</dbReference>
<evidence type="ECO:0000256" key="1">
    <source>
        <dbReference type="SAM" id="MobiDB-lite"/>
    </source>
</evidence>
<organism evidence="2 3">
    <name type="scientific">Oldenlandia corymbosa var. corymbosa</name>
    <dbReference type="NCBI Taxonomy" id="529605"/>
    <lineage>
        <taxon>Eukaryota</taxon>
        <taxon>Viridiplantae</taxon>
        <taxon>Streptophyta</taxon>
        <taxon>Embryophyta</taxon>
        <taxon>Tracheophyta</taxon>
        <taxon>Spermatophyta</taxon>
        <taxon>Magnoliopsida</taxon>
        <taxon>eudicotyledons</taxon>
        <taxon>Gunneridae</taxon>
        <taxon>Pentapetalae</taxon>
        <taxon>asterids</taxon>
        <taxon>lamiids</taxon>
        <taxon>Gentianales</taxon>
        <taxon>Rubiaceae</taxon>
        <taxon>Rubioideae</taxon>
        <taxon>Spermacoceae</taxon>
        <taxon>Hedyotis-Oldenlandia complex</taxon>
        <taxon>Oldenlandia</taxon>
    </lineage>
</organism>
<protein>
    <submittedName>
        <fullName evidence="2">OLC1v1009753C1</fullName>
    </submittedName>
</protein>
<dbReference type="AlphaFoldDB" id="A0AAV1DPQ5"/>